<evidence type="ECO:0000256" key="6">
    <source>
        <dbReference type="ARBA" id="ARBA00023137"/>
    </source>
</evidence>
<evidence type="ECO:0000313" key="16">
    <source>
        <dbReference type="Proteomes" id="UP000014760"/>
    </source>
</evidence>
<evidence type="ECO:0000256" key="11">
    <source>
        <dbReference type="ARBA" id="ARBA00051693"/>
    </source>
</evidence>
<dbReference type="InterPro" id="IPR017441">
    <property type="entry name" value="Protein_kinase_ATP_BS"/>
</dbReference>
<evidence type="ECO:0000256" key="2">
    <source>
        <dbReference type="ARBA" id="ARBA00022679"/>
    </source>
</evidence>
<organism evidence="14">
    <name type="scientific">Capitella teleta</name>
    <name type="common">Polychaete worm</name>
    <dbReference type="NCBI Taxonomy" id="283909"/>
    <lineage>
        <taxon>Eukaryota</taxon>
        <taxon>Metazoa</taxon>
        <taxon>Spiralia</taxon>
        <taxon>Lophotrochozoa</taxon>
        <taxon>Annelida</taxon>
        <taxon>Polychaeta</taxon>
        <taxon>Sedentaria</taxon>
        <taxon>Scolecida</taxon>
        <taxon>Capitellidae</taxon>
        <taxon>Capitella</taxon>
    </lineage>
</organism>
<dbReference type="AlphaFoldDB" id="R7UQ50"/>
<keyword evidence="6" id="KW-0829">Tyrosine-protein kinase</keyword>
<dbReference type="EC" id="2.7.12.2" evidence="8"/>
<dbReference type="OrthoDB" id="10252354at2759"/>
<proteinExistence type="inferred from homology"/>
<dbReference type="STRING" id="283909.R7UQ50"/>
<dbReference type="SMART" id="SM00220">
    <property type="entry name" value="S_TKc"/>
    <property type="match status" value="1"/>
</dbReference>
<evidence type="ECO:0000313" key="14">
    <source>
        <dbReference type="EMBL" id="ELU08233.1"/>
    </source>
</evidence>
<dbReference type="SUPFAM" id="SSF56112">
    <property type="entry name" value="Protein kinase-like (PK-like)"/>
    <property type="match status" value="1"/>
</dbReference>
<feature type="non-terminal residue" evidence="14">
    <location>
        <position position="169"/>
    </location>
</feature>
<dbReference type="PROSITE" id="PS00107">
    <property type="entry name" value="PROTEIN_KINASE_ATP"/>
    <property type="match status" value="1"/>
</dbReference>
<evidence type="ECO:0000256" key="8">
    <source>
        <dbReference type="ARBA" id="ARBA00038999"/>
    </source>
</evidence>
<evidence type="ECO:0000256" key="4">
    <source>
        <dbReference type="ARBA" id="ARBA00022777"/>
    </source>
</evidence>
<evidence type="ECO:0000256" key="1">
    <source>
        <dbReference type="ARBA" id="ARBA00022527"/>
    </source>
</evidence>
<accession>R7UQ50</accession>
<dbReference type="InterPro" id="IPR000719">
    <property type="entry name" value="Prot_kinase_dom"/>
</dbReference>
<dbReference type="GO" id="GO:0004713">
    <property type="term" value="F:protein tyrosine kinase activity"/>
    <property type="evidence" value="ECO:0007669"/>
    <property type="project" value="UniProtKB-KW"/>
</dbReference>
<protein>
    <recommendedName>
        <fullName evidence="8">mitogen-activated protein kinase kinase</fullName>
        <ecNumber evidence="8">2.7.12.2</ecNumber>
    </recommendedName>
</protein>
<keyword evidence="5 12" id="KW-0067">ATP-binding</keyword>
<comment type="catalytic activity">
    <reaction evidence="10">
        <text>L-threonyl-[protein] + ATP = O-phospho-L-threonyl-[protein] + ADP + H(+)</text>
        <dbReference type="Rhea" id="RHEA:46608"/>
        <dbReference type="Rhea" id="RHEA-COMP:11060"/>
        <dbReference type="Rhea" id="RHEA-COMP:11605"/>
        <dbReference type="ChEBI" id="CHEBI:15378"/>
        <dbReference type="ChEBI" id="CHEBI:30013"/>
        <dbReference type="ChEBI" id="CHEBI:30616"/>
        <dbReference type="ChEBI" id="CHEBI:61977"/>
        <dbReference type="ChEBI" id="CHEBI:456216"/>
        <dbReference type="EC" id="2.7.12.2"/>
    </reaction>
</comment>
<dbReference type="PROSITE" id="PS50011">
    <property type="entry name" value="PROTEIN_KINASE_DOM"/>
    <property type="match status" value="1"/>
</dbReference>
<dbReference type="Gene3D" id="3.30.200.20">
    <property type="entry name" value="Phosphorylase Kinase, domain 1"/>
    <property type="match status" value="1"/>
</dbReference>
<evidence type="ECO:0000256" key="7">
    <source>
        <dbReference type="ARBA" id="ARBA00038035"/>
    </source>
</evidence>
<keyword evidence="3 12" id="KW-0547">Nucleotide-binding</keyword>
<evidence type="ECO:0000256" key="3">
    <source>
        <dbReference type="ARBA" id="ARBA00022741"/>
    </source>
</evidence>
<reference evidence="15" key="3">
    <citation type="submission" date="2015-06" db="UniProtKB">
        <authorList>
            <consortium name="EnsemblMetazoa"/>
        </authorList>
    </citation>
    <scope>IDENTIFICATION</scope>
</reference>
<name>R7UQ50_CAPTE</name>
<evidence type="ECO:0000256" key="9">
    <source>
        <dbReference type="ARBA" id="ARBA00049014"/>
    </source>
</evidence>
<keyword evidence="16" id="KW-1185">Reference proteome</keyword>
<dbReference type="FunFam" id="3.30.200.20:FF:000100">
    <property type="entry name" value="Dual specificity mitogen-activated protein kinase kinase 1"/>
    <property type="match status" value="1"/>
</dbReference>
<keyword evidence="2" id="KW-0808">Transferase</keyword>
<dbReference type="PANTHER" id="PTHR47448">
    <property type="entry name" value="DUAL SPECIFICITY MITOGEN-ACTIVATED PROTEIN KINASE KINASE DSOR1-LIKE PROTEIN"/>
    <property type="match status" value="1"/>
</dbReference>
<dbReference type="HOGENOM" id="CLU_110857_1_0_1"/>
<comment type="catalytic activity">
    <reaction evidence="9">
        <text>L-seryl-[protein] + ATP = O-phospho-L-seryl-[protein] + ADP + H(+)</text>
        <dbReference type="Rhea" id="RHEA:17989"/>
        <dbReference type="Rhea" id="RHEA-COMP:9863"/>
        <dbReference type="Rhea" id="RHEA-COMP:11604"/>
        <dbReference type="ChEBI" id="CHEBI:15378"/>
        <dbReference type="ChEBI" id="CHEBI:29999"/>
        <dbReference type="ChEBI" id="CHEBI:30616"/>
        <dbReference type="ChEBI" id="CHEBI:83421"/>
        <dbReference type="ChEBI" id="CHEBI:456216"/>
        <dbReference type="EC" id="2.7.12.2"/>
    </reaction>
</comment>
<dbReference type="EMBL" id="AMQN01021851">
    <property type="status" value="NOT_ANNOTATED_CDS"/>
    <property type="molecule type" value="Genomic_DNA"/>
</dbReference>
<dbReference type="InterPro" id="IPR050915">
    <property type="entry name" value="MAP_kinase_kinase"/>
</dbReference>
<dbReference type="Pfam" id="PF00069">
    <property type="entry name" value="Pkinase"/>
    <property type="match status" value="1"/>
</dbReference>
<sequence length="169" mass="19260">TKNSTSVANVEALTKKLEELEMNDEQRARLEQFLTQKELVGEMATEDFEKMGELGSGNGGVVWKVMHKPTDLVMARKLIHLEIKPAVRNQIIRELKVLHECNSPYIVGFYGAFYNDGEISICMEYMDGGSLDLILKNARRIPERILGRISVAVLRGLSYLREKHSIMHR</sequence>
<dbReference type="EnsemblMetazoa" id="CapteT86310">
    <property type="protein sequence ID" value="CapteP86310"/>
    <property type="gene ID" value="CapteG86310"/>
</dbReference>
<keyword evidence="1" id="KW-0723">Serine/threonine-protein kinase</keyword>
<reference evidence="16" key="1">
    <citation type="submission" date="2012-12" db="EMBL/GenBank/DDBJ databases">
        <authorList>
            <person name="Hellsten U."/>
            <person name="Grimwood J."/>
            <person name="Chapman J.A."/>
            <person name="Shapiro H."/>
            <person name="Aerts A."/>
            <person name="Otillar R.P."/>
            <person name="Terry A.Y."/>
            <person name="Boore J.L."/>
            <person name="Simakov O."/>
            <person name="Marletaz F."/>
            <person name="Cho S.-J."/>
            <person name="Edsinger-Gonzales E."/>
            <person name="Havlak P."/>
            <person name="Kuo D.-H."/>
            <person name="Larsson T."/>
            <person name="Lv J."/>
            <person name="Arendt D."/>
            <person name="Savage R."/>
            <person name="Osoegawa K."/>
            <person name="de Jong P."/>
            <person name="Lindberg D.R."/>
            <person name="Seaver E.C."/>
            <person name="Weisblat D.A."/>
            <person name="Putnam N.H."/>
            <person name="Grigoriev I.V."/>
            <person name="Rokhsar D.S."/>
        </authorList>
    </citation>
    <scope>NUCLEOTIDE SEQUENCE</scope>
    <source>
        <strain evidence="16">I ESC-2004</strain>
    </source>
</reference>
<dbReference type="Proteomes" id="UP000014760">
    <property type="component" value="Unassembled WGS sequence"/>
</dbReference>
<evidence type="ECO:0000256" key="12">
    <source>
        <dbReference type="PROSITE-ProRule" id="PRU10141"/>
    </source>
</evidence>
<dbReference type="PANTHER" id="PTHR47448:SF1">
    <property type="entry name" value="SERINE_THREONINE-PROTEIN KINASE STE7 HOMOLOG"/>
    <property type="match status" value="1"/>
</dbReference>
<gene>
    <name evidence="14" type="ORF">CAPTEDRAFT_86310</name>
</gene>
<evidence type="ECO:0000256" key="5">
    <source>
        <dbReference type="ARBA" id="ARBA00022840"/>
    </source>
</evidence>
<dbReference type="InterPro" id="IPR011009">
    <property type="entry name" value="Kinase-like_dom_sf"/>
</dbReference>
<reference evidence="14 16" key="2">
    <citation type="journal article" date="2013" name="Nature">
        <title>Insights into bilaterian evolution from three spiralian genomes.</title>
        <authorList>
            <person name="Simakov O."/>
            <person name="Marletaz F."/>
            <person name="Cho S.J."/>
            <person name="Edsinger-Gonzales E."/>
            <person name="Havlak P."/>
            <person name="Hellsten U."/>
            <person name="Kuo D.H."/>
            <person name="Larsson T."/>
            <person name="Lv J."/>
            <person name="Arendt D."/>
            <person name="Savage R."/>
            <person name="Osoegawa K."/>
            <person name="de Jong P."/>
            <person name="Grimwood J."/>
            <person name="Chapman J.A."/>
            <person name="Shapiro H."/>
            <person name="Aerts A."/>
            <person name="Otillar R.P."/>
            <person name="Terry A.Y."/>
            <person name="Boore J.L."/>
            <person name="Grigoriev I.V."/>
            <person name="Lindberg D.R."/>
            <person name="Seaver E.C."/>
            <person name="Weisblat D.A."/>
            <person name="Putnam N.H."/>
            <person name="Rokhsar D.S."/>
        </authorList>
    </citation>
    <scope>NUCLEOTIDE SEQUENCE</scope>
    <source>
        <strain evidence="14 16">I ESC-2004</strain>
    </source>
</reference>
<evidence type="ECO:0000256" key="10">
    <source>
        <dbReference type="ARBA" id="ARBA00049299"/>
    </source>
</evidence>
<dbReference type="GO" id="GO:0004708">
    <property type="term" value="F:MAP kinase kinase activity"/>
    <property type="evidence" value="ECO:0007669"/>
    <property type="project" value="UniProtKB-EC"/>
</dbReference>
<dbReference type="EMBL" id="KB299231">
    <property type="protein sequence ID" value="ELU08233.1"/>
    <property type="molecule type" value="Genomic_DNA"/>
</dbReference>
<evidence type="ECO:0000259" key="13">
    <source>
        <dbReference type="PROSITE" id="PS50011"/>
    </source>
</evidence>
<dbReference type="GO" id="GO:0005524">
    <property type="term" value="F:ATP binding"/>
    <property type="evidence" value="ECO:0007669"/>
    <property type="project" value="UniProtKB-UniRule"/>
</dbReference>
<feature type="non-terminal residue" evidence="14">
    <location>
        <position position="1"/>
    </location>
</feature>
<comment type="similarity">
    <text evidence="7">Belongs to the protein kinase superfamily. STE Ser/Thr protein kinase family. MAP kinase kinase subfamily.</text>
</comment>
<dbReference type="GO" id="GO:0004674">
    <property type="term" value="F:protein serine/threonine kinase activity"/>
    <property type="evidence" value="ECO:0007669"/>
    <property type="project" value="UniProtKB-KW"/>
</dbReference>
<evidence type="ECO:0000313" key="15">
    <source>
        <dbReference type="EnsemblMetazoa" id="CapteP86310"/>
    </source>
</evidence>
<keyword evidence="4" id="KW-0418">Kinase</keyword>
<feature type="binding site" evidence="12">
    <location>
        <position position="77"/>
    </location>
    <ligand>
        <name>ATP</name>
        <dbReference type="ChEBI" id="CHEBI:30616"/>
    </ligand>
</feature>
<comment type="catalytic activity">
    <reaction evidence="11">
        <text>L-tyrosyl-[protein] + ATP = O-phospho-L-tyrosyl-[protein] + ADP + H(+)</text>
        <dbReference type="Rhea" id="RHEA:10596"/>
        <dbReference type="Rhea" id="RHEA-COMP:10136"/>
        <dbReference type="Rhea" id="RHEA-COMP:20101"/>
        <dbReference type="ChEBI" id="CHEBI:15378"/>
        <dbReference type="ChEBI" id="CHEBI:30616"/>
        <dbReference type="ChEBI" id="CHEBI:46858"/>
        <dbReference type="ChEBI" id="CHEBI:61978"/>
        <dbReference type="ChEBI" id="CHEBI:456216"/>
        <dbReference type="EC" id="2.7.12.2"/>
    </reaction>
</comment>
<feature type="domain" description="Protein kinase" evidence="13">
    <location>
        <begin position="48"/>
        <end position="169"/>
    </location>
</feature>